<feature type="domain" description="GYF" evidence="2">
    <location>
        <begin position="146"/>
        <end position="199"/>
    </location>
</feature>
<name>A0AAE0G363_9CHLO</name>
<dbReference type="SUPFAM" id="SSF55277">
    <property type="entry name" value="GYF domain"/>
    <property type="match status" value="1"/>
</dbReference>
<evidence type="ECO:0000259" key="2">
    <source>
        <dbReference type="PROSITE" id="PS50829"/>
    </source>
</evidence>
<keyword evidence="4" id="KW-1185">Reference proteome</keyword>
<dbReference type="InterPro" id="IPR003169">
    <property type="entry name" value="GYF"/>
</dbReference>
<accession>A0AAE0G363</accession>
<dbReference type="EMBL" id="LGRX02010238">
    <property type="protein sequence ID" value="KAK3270715.1"/>
    <property type="molecule type" value="Genomic_DNA"/>
</dbReference>
<evidence type="ECO:0000313" key="3">
    <source>
        <dbReference type="EMBL" id="KAK3270715.1"/>
    </source>
</evidence>
<organism evidence="3 4">
    <name type="scientific">Cymbomonas tetramitiformis</name>
    <dbReference type="NCBI Taxonomy" id="36881"/>
    <lineage>
        <taxon>Eukaryota</taxon>
        <taxon>Viridiplantae</taxon>
        <taxon>Chlorophyta</taxon>
        <taxon>Pyramimonadophyceae</taxon>
        <taxon>Pyramimonadales</taxon>
        <taxon>Pyramimonadaceae</taxon>
        <taxon>Cymbomonas</taxon>
    </lineage>
</organism>
<dbReference type="Gene3D" id="2.20.70.10">
    <property type="match status" value="1"/>
</dbReference>
<dbReference type="Proteomes" id="UP001190700">
    <property type="component" value="Unassembled WGS sequence"/>
</dbReference>
<dbReference type="PROSITE" id="PS50020">
    <property type="entry name" value="WW_DOMAIN_2"/>
    <property type="match status" value="1"/>
</dbReference>
<dbReference type="InterPro" id="IPR001202">
    <property type="entry name" value="WW_dom"/>
</dbReference>
<evidence type="ECO:0000259" key="1">
    <source>
        <dbReference type="PROSITE" id="PS50020"/>
    </source>
</evidence>
<evidence type="ECO:0000313" key="4">
    <source>
        <dbReference type="Proteomes" id="UP001190700"/>
    </source>
</evidence>
<dbReference type="InterPro" id="IPR036020">
    <property type="entry name" value="WW_dom_sf"/>
</dbReference>
<dbReference type="PROSITE" id="PS50829">
    <property type="entry name" value="GYF"/>
    <property type="match status" value="1"/>
</dbReference>
<dbReference type="Pfam" id="PF00397">
    <property type="entry name" value="WW"/>
    <property type="match status" value="1"/>
</dbReference>
<comment type="caution">
    <text evidence="3">The sequence shown here is derived from an EMBL/GenBank/DDBJ whole genome shotgun (WGS) entry which is preliminary data.</text>
</comment>
<dbReference type="SUPFAM" id="SSF51045">
    <property type="entry name" value="WW domain"/>
    <property type="match status" value="1"/>
</dbReference>
<sequence>MSHKVSKSKNCPESVDDVREAIAAAAAACKSRATRIWDSGPPVPARDCIPELNYGSEKDFLETPNLSEVVSRAEGALGTIPAEDDDTTLEASAPPVILPDGWEQAYDDATSSWYYFNRQSGQTCWAEEWDLQDMSAACAQNEEPTKDGWYYQDWHGHVQGPFSIEELKAWRSHLPMGLKVWSSAAEATAGSSSAFEVLYGDLLGDGHLLELWRTKQVILPPGIPPTAPMVEAAYAAVGLAAEQAAASEATPSAFEQFRAGGGSLSADNGLDDGLNKEWAGYARVPKNDDELACRLVDGKIVFNEDFVDPAQYYDGFAKDLDADGLGDSLKAAKFQNKRLPTHVWKKLKERKVEIKKKIAKQRG</sequence>
<reference evidence="3 4" key="1">
    <citation type="journal article" date="2015" name="Genome Biol. Evol.">
        <title>Comparative Genomics of a Bacterivorous Green Alga Reveals Evolutionary Causalities and Consequences of Phago-Mixotrophic Mode of Nutrition.</title>
        <authorList>
            <person name="Burns J.A."/>
            <person name="Paasch A."/>
            <person name="Narechania A."/>
            <person name="Kim E."/>
        </authorList>
    </citation>
    <scope>NUCLEOTIDE SEQUENCE [LARGE SCALE GENOMIC DNA]</scope>
    <source>
        <strain evidence="3 4">PLY_AMNH</strain>
    </source>
</reference>
<protein>
    <recommendedName>
        <fullName evidence="5">WW domain-containing protein</fullName>
    </recommendedName>
</protein>
<dbReference type="Pfam" id="PF02213">
    <property type="entry name" value="GYF"/>
    <property type="match status" value="1"/>
</dbReference>
<dbReference type="Gene3D" id="3.30.1490.40">
    <property type="match status" value="1"/>
</dbReference>
<evidence type="ECO:0008006" key="5">
    <source>
        <dbReference type="Google" id="ProtNLM"/>
    </source>
</evidence>
<dbReference type="InterPro" id="IPR035445">
    <property type="entry name" value="GYF-like_dom_sf"/>
</dbReference>
<proteinExistence type="predicted"/>
<feature type="domain" description="WW" evidence="1">
    <location>
        <begin position="96"/>
        <end position="130"/>
    </location>
</feature>
<dbReference type="AlphaFoldDB" id="A0AAE0G363"/>
<gene>
    <name evidence="3" type="ORF">CYMTET_20899</name>
</gene>